<dbReference type="EMBL" id="JAHBBH010000042">
    <property type="protein sequence ID" value="MBW3093420.1"/>
    <property type="molecule type" value="Genomic_DNA"/>
</dbReference>
<dbReference type="RefSeq" id="WP_219059393.1">
    <property type="nucleotide sequence ID" value="NZ_JAHBBH010000042.1"/>
</dbReference>
<gene>
    <name evidence="1" type="ORF">KIH79_10910</name>
</gene>
<proteinExistence type="predicted"/>
<dbReference type="Proteomes" id="UP000700815">
    <property type="component" value="Unassembled WGS sequence"/>
</dbReference>
<comment type="caution">
    <text evidence="1">The sequence shown here is derived from an EMBL/GenBank/DDBJ whole genome shotgun (WGS) entry which is preliminary data.</text>
</comment>
<name>A0ABS6WH84_9BIFI</name>
<evidence type="ECO:0000313" key="1">
    <source>
        <dbReference type="EMBL" id="MBW3093420.1"/>
    </source>
</evidence>
<organism evidence="1 2">
    <name type="scientific">Bifidobacterium miconis</name>
    <dbReference type="NCBI Taxonomy" id="2834435"/>
    <lineage>
        <taxon>Bacteria</taxon>
        <taxon>Bacillati</taxon>
        <taxon>Actinomycetota</taxon>
        <taxon>Actinomycetes</taxon>
        <taxon>Bifidobacteriales</taxon>
        <taxon>Bifidobacteriaceae</taxon>
        <taxon>Bifidobacterium</taxon>
    </lineage>
</organism>
<accession>A0ABS6WH84</accession>
<protein>
    <submittedName>
        <fullName evidence="1">Abi family protein</fullName>
    </submittedName>
</protein>
<reference evidence="1 2" key="1">
    <citation type="submission" date="2021-05" db="EMBL/GenBank/DDBJ databases">
        <title>Phylogenetic classification of ten novel species belonging to the genus Bifidobacterium comprising B. colchicus sp. nov., B. abeli sp. nov., B. bicoloris sp. nov., B. guerezis sp. nov., B. rosaliae sp. nov., B. santillanensis sp. nov., B. argentati sp. nov., B. amazzoni sp. nov., B. pluviali sp. nov., and B. pinnaculum sp. nov.</title>
        <authorList>
            <person name="Lugli G.A."/>
            <person name="Ruiz Garcia L."/>
            <person name="Margolles A."/>
            <person name="Ventura M."/>
        </authorList>
    </citation>
    <scope>NUCLEOTIDE SEQUENCE [LARGE SCALE GENOMIC DNA]</scope>
    <source>
        <strain evidence="1 2">82T10</strain>
    </source>
</reference>
<keyword evidence="2" id="KW-1185">Reference proteome</keyword>
<evidence type="ECO:0000313" key="2">
    <source>
        <dbReference type="Proteomes" id="UP000700815"/>
    </source>
</evidence>
<sequence length="280" mass="32386">MTNVGMLNFLSESRFQTYRDYVHTRHPELDDNTTLKLAINLYRWNVTASSTVMAYVSYVEVFVRNAIDRELRAWVNEQSAVMLPDWISPYPIDPISRIRNLVNTADTDYLESARISALNKQRQWKSDQHHPRHGDYVNRDDIFAQLNFGTWDGMLGRADKDPELVMVLMGAFPDIESAWQIEERRMPKAQLPGSDSADRSDRLRREMANRLKSIRNIRNRAGHEDNLLRVDFPQLRHNMLFVLGALDQRCVGWAFPDGAERLKTLDANTALHKMLAALGE</sequence>